<dbReference type="EMBL" id="JAMZIH010007456">
    <property type="protein sequence ID" value="KAJ1673057.1"/>
    <property type="molecule type" value="Genomic_DNA"/>
</dbReference>
<comment type="caution">
    <text evidence="1">The sequence shown here is derived from an EMBL/GenBank/DDBJ whole genome shotgun (WGS) entry which is preliminary data.</text>
</comment>
<protein>
    <submittedName>
        <fullName evidence="1">Uncharacterized protein</fullName>
    </submittedName>
</protein>
<sequence length="452" mass="50274">MPALVPRSKDYESSTPPKLAYSWGSYVAVVSVSAANVTSEHHGMTQESEPSSESQSLLLPSLASNSNNNNNNNDSSRKKDEAKRLNFIQLLEWNAGSNIVSLHWVDHNIVLMLTEEQRLLALDVIEGIETQVYGAAPSRILSQPWISLATGNEAEPQYTYTVQAHRRRLYVLTSNEILTGKLLNWSQRLINLIADNDFVGAIVLATNLYKGTFSQVVVGLPHSSGPRITSSPTACNNLGLLQTRWSASGRGSSVEDVKRQEIVRPRLTELVKASLKYAFARLPASQHATATATAGNYQRMSRDTYIDLLKACIDAGLTIEDLTLLFEDVFDAYSETDDTTGMFIRVLESYVLDGHISYVPPSVLDAFISYYSTLDDCRERLGNCLMHLDLIAGEFDVDKVLAKCKKLHLWGAYARVWLRTLDDAVVALQDILDYISSSQGVQEEKYIEEARQ</sequence>
<evidence type="ECO:0000313" key="2">
    <source>
        <dbReference type="Proteomes" id="UP001145114"/>
    </source>
</evidence>
<reference evidence="1" key="1">
    <citation type="submission" date="2022-06" db="EMBL/GenBank/DDBJ databases">
        <title>Phylogenomic reconstructions and comparative analyses of Kickxellomycotina fungi.</title>
        <authorList>
            <person name="Reynolds N.K."/>
            <person name="Stajich J.E."/>
            <person name="Barry K."/>
            <person name="Grigoriev I.V."/>
            <person name="Crous P."/>
            <person name="Smith M.E."/>
        </authorList>
    </citation>
    <scope>NUCLEOTIDE SEQUENCE</scope>
    <source>
        <strain evidence="1">RSA 2271</strain>
    </source>
</reference>
<keyword evidence="2" id="KW-1185">Reference proteome</keyword>
<organism evidence="1 2">
    <name type="scientific">Spiromyces aspiralis</name>
    <dbReference type="NCBI Taxonomy" id="68401"/>
    <lineage>
        <taxon>Eukaryota</taxon>
        <taxon>Fungi</taxon>
        <taxon>Fungi incertae sedis</taxon>
        <taxon>Zoopagomycota</taxon>
        <taxon>Kickxellomycotina</taxon>
        <taxon>Kickxellomycetes</taxon>
        <taxon>Kickxellales</taxon>
        <taxon>Kickxellaceae</taxon>
        <taxon>Spiromyces</taxon>
    </lineage>
</organism>
<name>A0ACC1H9J8_9FUNG</name>
<dbReference type="Proteomes" id="UP001145114">
    <property type="component" value="Unassembled WGS sequence"/>
</dbReference>
<feature type="non-terminal residue" evidence="1">
    <location>
        <position position="452"/>
    </location>
</feature>
<evidence type="ECO:0000313" key="1">
    <source>
        <dbReference type="EMBL" id="KAJ1673057.1"/>
    </source>
</evidence>
<proteinExistence type="predicted"/>
<accession>A0ACC1H9J8</accession>
<gene>
    <name evidence="1" type="ORF">EV182_005976</name>
</gene>